<feature type="domain" description="Nose resistant-to-fluoxetine protein N-terminal" evidence="2">
    <location>
        <begin position="481"/>
        <end position="549"/>
    </location>
</feature>
<reference evidence="3" key="1">
    <citation type="submission" date="2016-07" db="EMBL/GenBank/DDBJ databases">
        <authorList>
            <person name="Bretaudeau A."/>
        </authorList>
    </citation>
    <scope>NUCLEOTIDE SEQUENCE</scope>
    <source>
        <strain evidence="3">Rice</strain>
        <tissue evidence="3">Whole body</tissue>
    </source>
</reference>
<dbReference type="EMBL" id="ODYU01007817">
    <property type="protein sequence ID" value="SOQ50905.1"/>
    <property type="molecule type" value="Genomic_DNA"/>
</dbReference>
<evidence type="ECO:0000259" key="2">
    <source>
        <dbReference type="Pfam" id="PF20146"/>
    </source>
</evidence>
<feature type="compositionally biased region" description="Basic and acidic residues" evidence="1">
    <location>
        <begin position="44"/>
        <end position="53"/>
    </location>
</feature>
<dbReference type="AlphaFoldDB" id="A0A2H1WCV3"/>
<protein>
    <submittedName>
        <fullName evidence="3">SFRICE_005801</fullName>
    </submittedName>
</protein>
<dbReference type="Pfam" id="PF20146">
    <property type="entry name" value="NRF"/>
    <property type="match status" value="1"/>
</dbReference>
<feature type="region of interest" description="Disordered" evidence="1">
    <location>
        <begin position="44"/>
        <end position="95"/>
    </location>
</feature>
<gene>
    <name evidence="3" type="ORF">SFRICE_005801</name>
</gene>
<evidence type="ECO:0000256" key="1">
    <source>
        <dbReference type="SAM" id="MobiDB-lite"/>
    </source>
</evidence>
<dbReference type="InterPro" id="IPR006621">
    <property type="entry name" value="Nose-resist-to-fluoxetine_N"/>
</dbReference>
<proteinExistence type="predicted"/>
<accession>A0A2H1WCV3</accession>
<organism evidence="3">
    <name type="scientific">Spodoptera frugiperda</name>
    <name type="common">Fall armyworm</name>
    <dbReference type="NCBI Taxonomy" id="7108"/>
    <lineage>
        <taxon>Eukaryota</taxon>
        <taxon>Metazoa</taxon>
        <taxon>Ecdysozoa</taxon>
        <taxon>Arthropoda</taxon>
        <taxon>Hexapoda</taxon>
        <taxon>Insecta</taxon>
        <taxon>Pterygota</taxon>
        <taxon>Neoptera</taxon>
        <taxon>Endopterygota</taxon>
        <taxon>Lepidoptera</taxon>
        <taxon>Glossata</taxon>
        <taxon>Ditrysia</taxon>
        <taxon>Noctuoidea</taxon>
        <taxon>Noctuidae</taxon>
        <taxon>Amphipyrinae</taxon>
        <taxon>Spodoptera</taxon>
    </lineage>
</organism>
<name>A0A2H1WCV3_SPOFR</name>
<sequence>MLNEYFLWYKPVNEQTDHLMVSNRRHPLTLETPEALKEHYCHFGAGKRADGSPDGKQSPPPMDTRNTRRITTGKRADGSPDGKQSPPPMDTRNTRGITSALPAFWGLGILGLLGNRGFGKLGKATLQRKQKQFNFHLKRCTLRHVMPLYNVLHTMGVNLLPYTKHNSRLRATTKKFSKNQKMTSNVLPDPEIEPETLCPVVTIATIRSTKQFCTKLVGISLLPSTAHNSRLRVTTEKFVENRKKPSSICPTRESNPRPHCPAIGLNWEDWKGGNCVSGNLTHTTKHNAGVASRQFSVRPWYHSDRAVLFVPKHDSTTLIKTMPNYFPIFSIPDSPKTLKFLTPKGRQRTCNASGVSGVHGRRQLFNIRHNKLIIILSAYSVAARQSPRRVSRNAAHEYEPLARLETSRVPRQTVTWTSGTTVLSLTEPTTAVDMSYILLVLFLFYDPVYPLAPHKPQADTFLDSLAHKLKLETWERDEVPCLESVLNIFENVKNHTLWADWIWNANALPTGNLYGSFRHYASYDQCLKPPWLHTHPQMKTKYCFTDFLLSDESDVKTVADYDPLGPTMEFINGCAMLRCCGCVWLPPIIFKLSIS</sequence>
<evidence type="ECO:0000313" key="3">
    <source>
        <dbReference type="EMBL" id="SOQ50905.1"/>
    </source>
</evidence>